<reference evidence="1" key="1">
    <citation type="journal article" date="2014" name="Front. Microbiol.">
        <title>High frequency of phylogenetically diverse reductive dehalogenase-homologous genes in deep subseafloor sedimentary metagenomes.</title>
        <authorList>
            <person name="Kawai M."/>
            <person name="Futagami T."/>
            <person name="Toyoda A."/>
            <person name="Takaki Y."/>
            <person name="Nishi S."/>
            <person name="Hori S."/>
            <person name="Arai W."/>
            <person name="Tsubouchi T."/>
            <person name="Morono Y."/>
            <person name="Uchiyama I."/>
            <person name="Ito T."/>
            <person name="Fujiyama A."/>
            <person name="Inagaki F."/>
            <person name="Takami H."/>
        </authorList>
    </citation>
    <scope>NUCLEOTIDE SEQUENCE</scope>
    <source>
        <strain evidence="1">Expedition CK06-06</strain>
    </source>
</reference>
<protein>
    <submittedName>
        <fullName evidence="1">Uncharacterized protein</fullName>
    </submittedName>
</protein>
<evidence type="ECO:0000313" key="1">
    <source>
        <dbReference type="EMBL" id="GAF78612.1"/>
    </source>
</evidence>
<sequence length="117" mass="13179">MSKIAILGNADKERIKKESWKDKDRTLGCIPHPCRILYLGRPGCGKTNLAKNLFLQHQLTKNPFKELIIVSPDTSDEWLDAQPTMVINDLPGAEIFNADKKTLLVIDDYELTGLNQS</sequence>
<feature type="non-terminal residue" evidence="1">
    <location>
        <position position="117"/>
    </location>
</feature>
<accession>X0SRU5</accession>
<comment type="caution">
    <text evidence="1">The sequence shown here is derived from an EMBL/GenBank/DDBJ whole genome shotgun (WGS) entry which is preliminary data.</text>
</comment>
<gene>
    <name evidence="1" type="ORF">S01H1_13776</name>
</gene>
<name>X0SRU5_9ZZZZ</name>
<dbReference type="Gene3D" id="3.40.50.300">
    <property type="entry name" value="P-loop containing nucleotide triphosphate hydrolases"/>
    <property type="match status" value="1"/>
</dbReference>
<dbReference type="InterPro" id="IPR027417">
    <property type="entry name" value="P-loop_NTPase"/>
</dbReference>
<organism evidence="1">
    <name type="scientific">marine sediment metagenome</name>
    <dbReference type="NCBI Taxonomy" id="412755"/>
    <lineage>
        <taxon>unclassified sequences</taxon>
        <taxon>metagenomes</taxon>
        <taxon>ecological metagenomes</taxon>
    </lineage>
</organism>
<proteinExistence type="predicted"/>
<dbReference type="SUPFAM" id="SSF52540">
    <property type="entry name" value="P-loop containing nucleoside triphosphate hydrolases"/>
    <property type="match status" value="1"/>
</dbReference>
<dbReference type="AlphaFoldDB" id="X0SRU5"/>
<dbReference type="EMBL" id="BARS01007122">
    <property type="protein sequence ID" value="GAF78612.1"/>
    <property type="molecule type" value="Genomic_DNA"/>
</dbReference>